<evidence type="ECO:0000256" key="10">
    <source>
        <dbReference type="ARBA" id="ARBA00036651"/>
    </source>
</evidence>
<feature type="transmembrane region" description="Helical" evidence="16">
    <location>
        <begin position="147"/>
        <end position="164"/>
    </location>
</feature>
<gene>
    <name evidence="18" type="primary">LOC107216563</name>
</gene>
<evidence type="ECO:0000313" key="17">
    <source>
        <dbReference type="Proteomes" id="UP000829291"/>
    </source>
</evidence>
<protein>
    <recommendedName>
        <fullName evidence="13">diacylglycerol cholinephosphotransferase</fullName>
        <ecNumber evidence="13">2.7.8.2</ecNumber>
    </recommendedName>
</protein>
<evidence type="ECO:0000256" key="1">
    <source>
        <dbReference type="ARBA" id="ARBA00004141"/>
    </source>
</evidence>
<reference evidence="18" key="1">
    <citation type="submission" date="2025-08" db="UniProtKB">
        <authorList>
            <consortium name="RefSeq"/>
        </authorList>
    </citation>
    <scope>IDENTIFICATION</scope>
    <source>
        <tissue evidence="18">Thorax and Abdomen</tissue>
    </source>
</reference>
<evidence type="ECO:0000256" key="14">
    <source>
        <dbReference type="ARBA" id="ARBA00048570"/>
    </source>
</evidence>
<evidence type="ECO:0000256" key="6">
    <source>
        <dbReference type="ARBA" id="ARBA00023136"/>
    </source>
</evidence>
<dbReference type="Proteomes" id="UP000829291">
    <property type="component" value="Chromosome 6"/>
</dbReference>
<evidence type="ECO:0000256" key="9">
    <source>
        <dbReference type="ARBA" id="ARBA00036100"/>
    </source>
</evidence>
<dbReference type="GO" id="GO:0004142">
    <property type="term" value="F:diacylglycerol cholinephosphotransferase activity"/>
    <property type="evidence" value="ECO:0007669"/>
    <property type="project" value="UniProtKB-EC"/>
</dbReference>
<feature type="transmembrane region" description="Helical" evidence="16">
    <location>
        <begin position="53"/>
        <end position="74"/>
    </location>
</feature>
<dbReference type="PANTHER" id="PTHR10414">
    <property type="entry name" value="ETHANOLAMINEPHOSPHOTRANSFERASE"/>
    <property type="match status" value="1"/>
</dbReference>
<feature type="transmembrane region" description="Helical" evidence="16">
    <location>
        <begin position="253"/>
        <end position="271"/>
    </location>
</feature>
<dbReference type="Gene3D" id="1.20.120.1760">
    <property type="match status" value="1"/>
</dbReference>
<comment type="catalytic activity">
    <reaction evidence="9">
        <text>1-hexadecanoyl-2-(4Z,7Z,10Z,13Z,16Z,19Z-docosahexaenoyl)-sn-glycerol + CDP-choline = 1-hexadecanoyl-2-(4Z,7Z,10Z,13Z,16Z,19Z-docosahexaenoyl)-sn-glycero-3-phosphocholine + CMP + H(+)</text>
        <dbReference type="Rhea" id="RHEA:54332"/>
        <dbReference type="ChEBI" id="CHEBI:15378"/>
        <dbReference type="ChEBI" id="CHEBI:58779"/>
        <dbReference type="ChEBI" id="CHEBI:60377"/>
        <dbReference type="ChEBI" id="CHEBI:74963"/>
        <dbReference type="ChEBI" id="CHEBI:82949"/>
    </reaction>
    <physiologicalReaction direction="left-to-right" evidence="9">
        <dbReference type="Rhea" id="RHEA:54333"/>
    </physiologicalReaction>
</comment>
<dbReference type="OrthoDB" id="196717at2759"/>
<feature type="transmembrane region" description="Helical" evidence="16">
    <location>
        <begin position="184"/>
        <end position="203"/>
    </location>
</feature>
<evidence type="ECO:0000256" key="4">
    <source>
        <dbReference type="ARBA" id="ARBA00022692"/>
    </source>
</evidence>
<comment type="subcellular location">
    <subcellularLocation>
        <location evidence="1">Membrane</location>
        <topology evidence="1">Multi-pass membrane protein</topology>
    </subcellularLocation>
</comment>
<keyword evidence="6 16" id="KW-0472">Membrane</keyword>
<keyword evidence="8" id="KW-1208">Phospholipid metabolism</keyword>
<evidence type="ECO:0000256" key="3">
    <source>
        <dbReference type="ARBA" id="ARBA00022679"/>
    </source>
</evidence>
<keyword evidence="7" id="KW-0594">Phospholipid biosynthesis</keyword>
<dbReference type="InterPro" id="IPR043130">
    <property type="entry name" value="CDP-OH_PTrfase_TM_dom"/>
</dbReference>
<dbReference type="GO" id="GO:0004307">
    <property type="term" value="F:ethanolaminephosphotransferase activity"/>
    <property type="evidence" value="ECO:0007669"/>
    <property type="project" value="TreeGrafter"/>
</dbReference>
<comment type="catalytic activity">
    <reaction evidence="10">
        <text>1,2-dioctanoyl-sn-glycerol + CDP-choline = 1,2-dioctanoyl-sn-glycero-3-phosphocholine + CMP + H(+)</text>
        <dbReference type="Rhea" id="RHEA:54232"/>
        <dbReference type="ChEBI" id="CHEBI:15378"/>
        <dbReference type="ChEBI" id="CHEBI:58779"/>
        <dbReference type="ChEBI" id="CHEBI:60377"/>
        <dbReference type="ChEBI" id="CHEBI:76979"/>
        <dbReference type="ChEBI" id="CHEBI:78228"/>
    </reaction>
    <physiologicalReaction direction="left-to-right" evidence="10">
        <dbReference type="Rhea" id="RHEA:54233"/>
    </physiologicalReaction>
</comment>
<proteinExistence type="inferred from homology"/>
<evidence type="ECO:0000256" key="15">
    <source>
        <dbReference type="RuleBase" id="RU003750"/>
    </source>
</evidence>
<evidence type="ECO:0000256" key="12">
    <source>
        <dbReference type="ARBA" id="ARBA00037890"/>
    </source>
</evidence>
<dbReference type="GO" id="GO:0005794">
    <property type="term" value="C:Golgi apparatus"/>
    <property type="evidence" value="ECO:0007669"/>
    <property type="project" value="TreeGrafter"/>
</dbReference>
<dbReference type="PIRSF" id="PIRSF015665">
    <property type="entry name" value="CHOPT"/>
    <property type="match status" value="1"/>
</dbReference>
<evidence type="ECO:0000256" key="2">
    <source>
        <dbReference type="ARBA" id="ARBA00010441"/>
    </source>
</evidence>
<keyword evidence="7" id="KW-0444">Lipid biosynthesis</keyword>
<dbReference type="PROSITE" id="PS00379">
    <property type="entry name" value="CDP_ALCOHOL_P_TRANSF"/>
    <property type="match status" value="1"/>
</dbReference>
<comment type="catalytic activity">
    <reaction evidence="14">
        <text>CDP-choline + a 1,2-diacyl-sn-glycerol = a 1,2-diacyl-sn-glycero-3-phosphocholine + CMP + H(+)</text>
        <dbReference type="Rhea" id="RHEA:32939"/>
        <dbReference type="ChEBI" id="CHEBI:15378"/>
        <dbReference type="ChEBI" id="CHEBI:17815"/>
        <dbReference type="ChEBI" id="CHEBI:57643"/>
        <dbReference type="ChEBI" id="CHEBI:58779"/>
        <dbReference type="ChEBI" id="CHEBI:60377"/>
        <dbReference type="EC" id="2.7.8.2"/>
    </reaction>
    <physiologicalReaction direction="left-to-right" evidence="14">
        <dbReference type="Rhea" id="RHEA:32940"/>
    </physiologicalReaction>
</comment>
<feature type="transmembrane region" description="Helical" evidence="16">
    <location>
        <begin position="215"/>
        <end position="241"/>
    </location>
</feature>
<evidence type="ECO:0000256" key="16">
    <source>
        <dbReference type="SAM" id="Phobius"/>
    </source>
</evidence>
<dbReference type="Pfam" id="PF01066">
    <property type="entry name" value="CDP-OH_P_transf"/>
    <property type="match status" value="1"/>
</dbReference>
<dbReference type="InterPro" id="IPR014472">
    <property type="entry name" value="CHOPT"/>
</dbReference>
<feature type="transmembrane region" description="Helical" evidence="16">
    <location>
        <begin position="80"/>
        <end position="98"/>
    </location>
</feature>
<comment type="catalytic activity">
    <reaction evidence="11">
        <text>1-hexadecanoyl-2-(9Z-octadecenoyl)-sn-glycerol + CDP-choline = 1-hexadecanoyl-2-(9Z-octadecenoyl)-sn-glycero-3-phosphocholine + CMP + H(+)</text>
        <dbReference type="Rhea" id="RHEA:54244"/>
        <dbReference type="ChEBI" id="CHEBI:15378"/>
        <dbReference type="ChEBI" id="CHEBI:58779"/>
        <dbReference type="ChEBI" id="CHEBI:60377"/>
        <dbReference type="ChEBI" id="CHEBI:73001"/>
        <dbReference type="ChEBI" id="CHEBI:75466"/>
    </reaction>
    <physiologicalReaction direction="left-to-right" evidence="11">
        <dbReference type="Rhea" id="RHEA:54245"/>
    </physiologicalReaction>
</comment>
<comment type="similarity">
    <text evidence="2 15">Belongs to the CDP-alcohol phosphatidyltransferase class-I family.</text>
</comment>
<dbReference type="PANTHER" id="PTHR10414:SF37">
    <property type="entry name" value="BB IN A BOXCAR, ISOFORM C"/>
    <property type="match status" value="1"/>
</dbReference>
<comment type="pathway">
    <text evidence="12">Phospholipid metabolism; phosphatidylcholine biosynthesis; phosphatidylcholine from phosphocholine: step 2/2.</text>
</comment>
<dbReference type="EC" id="2.7.8.2" evidence="13"/>
<dbReference type="GeneID" id="107216563"/>
<dbReference type="GO" id="GO:0005789">
    <property type="term" value="C:endoplasmic reticulum membrane"/>
    <property type="evidence" value="ECO:0007669"/>
    <property type="project" value="TreeGrafter"/>
</dbReference>
<dbReference type="InterPro" id="IPR000462">
    <property type="entry name" value="CDP-OH_P_trans"/>
</dbReference>
<keyword evidence="7" id="KW-0443">Lipid metabolism</keyword>
<evidence type="ECO:0000256" key="7">
    <source>
        <dbReference type="ARBA" id="ARBA00023209"/>
    </source>
</evidence>
<evidence type="ECO:0000256" key="8">
    <source>
        <dbReference type="ARBA" id="ARBA00023264"/>
    </source>
</evidence>
<dbReference type="KEGG" id="nlo:107216563"/>
<keyword evidence="17" id="KW-1185">Reference proteome</keyword>
<keyword evidence="4 16" id="KW-0812">Transmembrane</keyword>
<sequence>MQFYKEKLLSPGQLKRLNEHKYSCTSVSLMDPFLQPWWNWLVSKVPLWLAPNAITVLGLTVNILTTLILVWYSPDAKIEAPRWACLLCALGLFVYQSLDAIDGKQARRTGTQSPLGELFDHGCDSISTVFVALSACIAVQLGYYPTWMFFQCFCAITLFYCAHWQTYVSGTLRFGKVDVTEAQFTIIGIHIISGIFGPSIWMTEIPYIDGFELKYLIGVMTVVCTLANLYSMFSVIFTGGVGKNGSTVAGTSVLSPIIPFSFVVVPAFIIYRKSAENVYENHPALYILAFGMVAAKVTNRLVVAHMTKNEMQYLDTALIGPAMLFLNQYFNFFIKEYYVLWLCLIWVTLDLLRYCSQVCLEICDHLKIRLFRIPTGGHRIGTSQTSTITEKNVHMVVEQEPLLDEEYHHGSETSLNL</sequence>
<accession>A0A6J0B2K6</accession>
<keyword evidence="5 16" id="KW-1133">Transmembrane helix</keyword>
<dbReference type="AlphaFoldDB" id="A0A6J0B2K6"/>
<evidence type="ECO:0000256" key="5">
    <source>
        <dbReference type="ARBA" id="ARBA00022989"/>
    </source>
</evidence>
<dbReference type="GO" id="GO:0006646">
    <property type="term" value="P:phosphatidylethanolamine biosynthetic process"/>
    <property type="evidence" value="ECO:0007669"/>
    <property type="project" value="TreeGrafter"/>
</dbReference>
<evidence type="ECO:0000256" key="13">
    <source>
        <dbReference type="ARBA" id="ARBA00038987"/>
    </source>
</evidence>
<dbReference type="FunFam" id="1.20.120.1760:FF:000002">
    <property type="entry name" value="Choline/ethanolamine phosphotransferase 1"/>
    <property type="match status" value="1"/>
</dbReference>
<organism evidence="18">
    <name type="scientific">Neodiprion lecontei</name>
    <name type="common">Redheaded pine sawfly</name>
    <dbReference type="NCBI Taxonomy" id="441921"/>
    <lineage>
        <taxon>Eukaryota</taxon>
        <taxon>Metazoa</taxon>
        <taxon>Ecdysozoa</taxon>
        <taxon>Arthropoda</taxon>
        <taxon>Hexapoda</taxon>
        <taxon>Insecta</taxon>
        <taxon>Pterygota</taxon>
        <taxon>Neoptera</taxon>
        <taxon>Endopterygota</taxon>
        <taxon>Hymenoptera</taxon>
        <taxon>Tenthredinoidea</taxon>
        <taxon>Diprionidae</taxon>
        <taxon>Diprioninae</taxon>
        <taxon>Neodiprion</taxon>
    </lineage>
</organism>
<evidence type="ECO:0000256" key="11">
    <source>
        <dbReference type="ARBA" id="ARBA00036890"/>
    </source>
</evidence>
<dbReference type="InterPro" id="IPR048254">
    <property type="entry name" value="CDP_ALCOHOL_P_TRANSF_CS"/>
</dbReference>
<dbReference type="RefSeq" id="XP_015509284.1">
    <property type="nucleotide sequence ID" value="XM_015653798.2"/>
</dbReference>
<name>A0A6J0B2K6_NEOLC</name>
<keyword evidence="3 15" id="KW-0808">Transferase</keyword>
<dbReference type="CTD" id="36496"/>
<feature type="transmembrane region" description="Helical" evidence="16">
    <location>
        <begin position="283"/>
        <end position="302"/>
    </location>
</feature>
<evidence type="ECO:0000313" key="18">
    <source>
        <dbReference type="RefSeq" id="XP_015509284.1"/>
    </source>
</evidence>